<dbReference type="SUPFAM" id="SSF56935">
    <property type="entry name" value="Porins"/>
    <property type="match status" value="1"/>
</dbReference>
<dbReference type="InterPro" id="IPR036998">
    <property type="entry name" value="Porin_LamB_sf"/>
</dbReference>
<dbReference type="Gene3D" id="2.40.170.10">
    <property type="entry name" value="Porin, LamB type"/>
    <property type="match status" value="1"/>
</dbReference>
<evidence type="ECO:0000256" key="9">
    <source>
        <dbReference type="ARBA" id="ARBA00023237"/>
    </source>
</evidence>
<dbReference type="EMBL" id="RFEW01000007">
    <property type="protein sequence ID" value="RSO59260.1"/>
    <property type="molecule type" value="Genomic_DNA"/>
</dbReference>
<evidence type="ECO:0000256" key="5">
    <source>
        <dbReference type="ARBA" id="ARBA00022692"/>
    </source>
</evidence>
<evidence type="ECO:0000313" key="10">
    <source>
        <dbReference type="EMBL" id="RSO59260.1"/>
    </source>
</evidence>
<keyword evidence="5" id="KW-0812">Transmembrane</keyword>
<dbReference type="InterPro" id="IPR003192">
    <property type="entry name" value="Porin_LamB"/>
</dbReference>
<dbReference type="GO" id="GO:0015144">
    <property type="term" value="F:carbohydrate transmembrane transporter activity"/>
    <property type="evidence" value="ECO:0007669"/>
    <property type="project" value="TreeGrafter"/>
</dbReference>
<sequence>MKKSPWIIGTTFYAISQITFATEIGGYVRTGIGVTDSGELQECFQLIGAPSKYRLGNECEQYAELFAKQSLLKLNDNSEISINGMLQFYNQYGQSLSFSGDDGYTRLNQIYLDWKNISYLNGANLWLGRRFYNRNDIHMSDLFYWNQSGTGFGIDNYKINDLSLSYVFSRKDNVFQKKYINRHDFTIKDIQLNGTNKLNTGLSIIDADHTGWALTLQNITSDVLNGKNTVALQYGEGAGMGLSYTGNPELDRDNSSLRFIEVLDWESENKVFNGQAQFIYQKDKFKNQNDSEWFSIGSRMAYVVQDHFKISTEISYDQIDSNDQNRSLTKLTIAPTWSLKGTGFYDRPELRLYYTYAFWNKDEQNLRDRLYPDSDFYNTGHGSNFGMQLEYWW</sequence>
<evidence type="ECO:0000256" key="4">
    <source>
        <dbReference type="ARBA" id="ARBA00022452"/>
    </source>
</evidence>
<dbReference type="Proteomes" id="UP000271320">
    <property type="component" value="Unassembled WGS sequence"/>
</dbReference>
<keyword evidence="7" id="KW-0626">Porin</keyword>
<accession>A0A3R9QK73</accession>
<name>A0A3R9QK73_ACIPI</name>
<dbReference type="GO" id="GO:0015288">
    <property type="term" value="F:porin activity"/>
    <property type="evidence" value="ECO:0007669"/>
    <property type="project" value="UniProtKB-KW"/>
</dbReference>
<dbReference type="Pfam" id="PF02264">
    <property type="entry name" value="LamB"/>
    <property type="match status" value="1"/>
</dbReference>
<comment type="similarity">
    <text evidence="2">Belongs to the porin LamB (TC 1.B.3) family.</text>
</comment>
<evidence type="ECO:0000256" key="1">
    <source>
        <dbReference type="ARBA" id="ARBA00004571"/>
    </source>
</evidence>
<evidence type="ECO:0000256" key="7">
    <source>
        <dbReference type="ARBA" id="ARBA00023114"/>
    </source>
</evidence>
<evidence type="ECO:0000256" key="8">
    <source>
        <dbReference type="ARBA" id="ARBA00023136"/>
    </source>
</evidence>
<gene>
    <name evidence="10" type="ORF">EA752_10960</name>
</gene>
<dbReference type="GO" id="GO:0046930">
    <property type="term" value="C:pore complex"/>
    <property type="evidence" value="ECO:0007669"/>
    <property type="project" value="UniProtKB-KW"/>
</dbReference>
<organism evidence="10 11">
    <name type="scientific">Acinetobacter pittii</name>
    <name type="common">Acinetobacter genomosp. 3</name>
    <dbReference type="NCBI Taxonomy" id="48296"/>
    <lineage>
        <taxon>Bacteria</taxon>
        <taxon>Pseudomonadati</taxon>
        <taxon>Pseudomonadota</taxon>
        <taxon>Gammaproteobacteria</taxon>
        <taxon>Moraxellales</taxon>
        <taxon>Moraxellaceae</taxon>
        <taxon>Acinetobacter</taxon>
        <taxon>Acinetobacter calcoaceticus/baumannii complex</taxon>
    </lineage>
</organism>
<evidence type="ECO:0000256" key="6">
    <source>
        <dbReference type="ARBA" id="ARBA00023065"/>
    </source>
</evidence>
<keyword evidence="4" id="KW-1134">Transmembrane beta strand</keyword>
<dbReference type="GO" id="GO:0009279">
    <property type="term" value="C:cell outer membrane"/>
    <property type="evidence" value="ECO:0007669"/>
    <property type="project" value="UniProtKB-SubCell"/>
</dbReference>
<dbReference type="GO" id="GO:0015774">
    <property type="term" value="P:polysaccharide transport"/>
    <property type="evidence" value="ECO:0007669"/>
    <property type="project" value="TreeGrafter"/>
</dbReference>
<proteinExistence type="inferred from homology"/>
<comment type="subcellular location">
    <subcellularLocation>
        <location evidence="1">Cell outer membrane</location>
        <topology evidence="1">Multi-pass membrane protein</topology>
    </subcellularLocation>
</comment>
<comment type="caution">
    <text evidence="10">The sequence shown here is derived from an EMBL/GenBank/DDBJ whole genome shotgun (WGS) entry which is preliminary data.</text>
</comment>
<keyword evidence="9" id="KW-0998">Cell outer membrane</keyword>
<dbReference type="CDD" id="cd01346">
    <property type="entry name" value="Maltoporin-like"/>
    <property type="match status" value="1"/>
</dbReference>
<keyword evidence="3" id="KW-0813">Transport</keyword>
<evidence type="ECO:0000256" key="2">
    <source>
        <dbReference type="ARBA" id="ARBA00007055"/>
    </source>
</evidence>
<dbReference type="AlphaFoldDB" id="A0A3R9QK73"/>
<keyword evidence="6" id="KW-0406">Ion transport</keyword>
<keyword evidence="8" id="KW-0472">Membrane</keyword>
<dbReference type="InterPro" id="IPR050286">
    <property type="entry name" value="G_neg_Bact_CarbUptk_Porin"/>
</dbReference>
<dbReference type="RefSeq" id="WP_047473291.1">
    <property type="nucleotide sequence ID" value="NZ_BKDB01000005.1"/>
</dbReference>
<dbReference type="PANTHER" id="PTHR38762:SF1">
    <property type="entry name" value="CRYPTIC OUTER MEMBRANE PORIN BGLH-RELATED"/>
    <property type="match status" value="1"/>
</dbReference>
<reference evidence="10 11" key="1">
    <citation type="submission" date="2018-10" db="EMBL/GenBank/DDBJ databases">
        <title>GWAS and RNA-Seq identify cryptic mechanisms of antimicrobial resistance in Acinetobacter baumannii.</title>
        <authorList>
            <person name="Sahl J.W."/>
        </authorList>
    </citation>
    <scope>NUCLEOTIDE SEQUENCE [LARGE SCALE GENOMIC DNA]</scope>
    <source>
        <strain evidence="10 11">TG41884</strain>
    </source>
</reference>
<evidence type="ECO:0000313" key="11">
    <source>
        <dbReference type="Proteomes" id="UP000271320"/>
    </source>
</evidence>
<evidence type="ECO:0000256" key="3">
    <source>
        <dbReference type="ARBA" id="ARBA00022448"/>
    </source>
</evidence>
<dbReference type="GO" id="GO:0006811">
    <property type="term" value="P:monoatomic ion transport"/>
    <property type="evidence" value="ECO:0007669"/>
    <property type="project" value="UniProtKB-KW"/>
</dbReference>
<protein>
    <submittedName>
        <fullName evidence="10">Carbohydrate porin</fullName>
    </submittedName>
</protein>
<dbReference type="PANTHER" id="PTHR38762">
    <property type="entry name" value="CRYPTIC OUTER MEMBRANE PORIN BGLH-RELATED"/>
    <property type="match status" value="1"/>
</dbReference>